<gene>
    <name evidence="1" type="ORF">NA56DRAFT_745104</name>
</gene>
<name>A0A2J6QGA2_9HELO</name>
<sequence>MNSYFLRLGVMANGAVYSSAQHKPYGGIVLRWRPAGTASLRTVRMIQTWVSSGLFVRGSEPVISLPSATIAVSLSVDRQVRELGFEYDDGKWLAFLTVVGSCDYRKSQLPKTFKQDSHTPSPLQPQFQLLHHGRLPSIEQRDAKHANQRKASLAFVRDVNNKGLTYMLSGVAANINLAVGQICSTMSLGSALYVLDMPYITRTLLPDIRRWVFWNAVNMLTSIGE</sequence>
<protein>
    <submittedName>
        <fullName evidence="1">Uncharacterized protein</fullName>
    </submittedName>
</protein>
<dbReference type="AlphaFoldDB" id="A0A2J6QGA2"/>
<evidence type="ECO:0000313" key="1">
    <source>
        <dbReference type="EMBL" id="PMD25299.1"/>
    </source>
</evidence>
<keyword evidence="2" id="KW-1185">Reference proteome</keyword>
<reference evidence="1 2" key="1">
    <citation type="submission" date="2016-05" db="EMBL/GenBank/DDBJ databases">
        <title>A degradative enzymes factory behind the ericoid mycorrhizal symbiosis.</title>
        <authorList>
            <consortium name="DOE Joint Genome Institute"/>
            <person name="Martino E."/>
            <person name="Morin E."/>
            <person name="Grelet G."/>
            <person name="Kuo A."/>
            <person name="Kohler A."/>
            <person name="Daghino S."/>
            <person name="Barry K."/>
            <person name="Choi C."/>
            <person name="Cichocki N."/>
            <person name="Clum A."/>
            <person name="Copeland A."/>
            <person name="Hainaut M."/>
            <person name="Haridas S."/>
            <person name="Labutti K."/>
            <person name="Lindquist E."/>
            <person name="Lipzen A."/>
            <person name="Khouja H.-R."/>
            <person name="Murat C."/>
            <person name="Ohm R."/>
            <person name="Olson A."/>
            <person name="Spatafora J."/>
            <person name="Veneault-Fourrey C."/>
            <person name="Henrissat B."/>
            <person name="Grigoriev I."/>
            <person name="Martin F."/>
            <person name="Perotto S."/>
        </authorList>
    </citation>
    <scope>NUCLEOTIDE SEQUENCE [LARGE SCALE GENOMIC DNA]</scope>
    <source>
        <strain evidence="1 2">UAMH 7357</strain>
    </source>
</reference>
<accession>A0A2J6QGA2</accession>
<organism evidence="1 2">
    <name type="scientific">Hyaloscypha hepaticicola</name>
    <dbReference type="NCBI Taxonomy" id="2082293"/>
    <lineage>
        <taxon>Eukaryota</taxon>
        <taxon>Fungi</taxon>
        <taxon>Dikarya</taxon>
        <taxon>Ascomycota</taxon>
        <taxon>Pezizomycotina</taxon>
        <taxon>Leotiomycetes</taxon>
        <taxon>Helotiales</taxon>
        <taxon>Hyaloscyphaceae</taxon>
        <taxon>Hyaloscypha</taxon>
    </lineage>
</organism>
<proteinExistence type="predicted"/>
<dbReference type="Proteomes" id="UP000235672">
    <property type="component" value="Unassembled WGS sequence"/>
</dbReference>
<dbReference type="EMBL" id="KZ613470">
    <property type="protein sequence ID" value="PMD25299.1"/>
    <property type="molecule type" value="Genomic_DNA"/>
</dbReference>
<evidence type="ECO:0000313" key="2">
    <source>
        <dbReference type="Proteomes" id="UP000235672"/>
    </source>
</evidence>